<dbReference type="GeneID" id="19322798"/>
<dbReference type="RefSeq" id="XP_007913307.1">
    <property type="nucleotide sequence ID" value="XM_007915116.1"/>
</dbReference>
<keyword evidence="1" id="KW-0175">Coiled coil</keyword>
<evidence type="ECO:0000313" key="4">
    <source>
        <dbReference type="Proteomes" id="UP000014074"/>
    </source>
</evidence>
<accession>R8BRN8</accession>
<evidence type="ECO:0000256" key="2">
    <source>
        <dbReference type="SAM" id="MobiDB-lite"/>
    </source>
</evidence>
<evidence type="ECO:0000313" key="3">
    <source>
        <dbReference type="EMBL" id="EOO01950.1"/>
    </source>
</evidence>
<dbReference type="KEGG" id="tmn:UCRPA7_2539"/>
<feature type="region of interest" description="Disordered" evidence="2">
    <location>
        <begin position="623"/>
        <end position="651"/>
    </location>
</feature>
<feature type="compositionally biased region" description="Basic and acidic residues" evidence="2">
    <location>
        <begin position="45"/>
        <end position="54"/>
    </location>
</feature>
<feature type="region of interest" description="Disordered" evidence="2">
    <location>
        <begin position="45"/>
        <end position="70"/>
    </location>
</feature>
<feature type="coiled-coil region" evidence="1">
    <location>
        <begin position="383"/>
        <end position="500"/>
    </location>
</feature>
<protein>
    <submittedName>
        <fullName evidence="3">Putative viral a-type inclusion protein</fullName>
    </submittedName>
</protein>
<dbReference type="OrthoDB" id="4585038at2759"/>
<feature type="coiled-coil region" evidence="1">
    <location>
        <begin position="72"/>
        <end position="106"/>
    </location>
</feature>
<dbReference type="EMBL" id="KB932940">
    <property type="protein sequence ID" value="EOO01950.1"/>
    <property type="molecule type" value="Genomic_DNA"/>
</dbReference>
<sequence>MAAPGAMKKYVSGNDPKAQINEVLGKIDDTYDRLRRLKSEARELTLHLDPEHTGRYPTSQEDEEMESDRVNASKLVAKSVEVEKEIEALKAQMKDFSEEAQKERDEFLACIKDSSDEELRDAAIPAEVFGTVARIFLANGGGLDFFRNLGEEAASKLTDTATAGSQLVSAEKQVETHGATQTRENDLRQEKYGWLLQKTIEETAEMIENLRRERTLARSYHTIAKMELESCEKTSKELEEHHREEMFQEKCYAQLLSTEIQNLKEDLAAKQQGYMKQQLQLNTYRDDISRLNRSLASSSDKNKQLQELGDELSGKEGEIRALQQQVTALEKDQDQILKGAWTTRPPSFKETKEELAEKEAVLSGNDTEIQNLNVRIVHKDQLLAEQSSNVDSLNTSVQNLTEQLQRNTENAEAKAAEFNVQLVDSKKKLDELQSRFDAKADELRKTDDELKELRSQLGVKNNEVGEQKKNKELNELRVQLNGRNENIVKQKQKLEELESDFVTKGSEIEQKDEALNELHDLVAQKTRVLESREAEVAQMKVRTQQLETQFNEKSQVADGLEGQIAKLKTDSQHTQADHQATVRNLNTEIQSLREGKRATEADVVAGTTAKKAAETSLVIEKKAKEAAEASSHHEKQAKETALHELADAAQD</sequence>
<reference evidence="4" key="1">
    <citation type="journal article" date="2013" name="Genome Announc.">
        <title>Draft genome sequence of the ascomycete Phaeoacremonium aleophilum strain UCR-PA7, a causal agent of the esca disease complex in grapevines.</title>
        <authorList>
            <person name="Blanco-Ulate B."/>
            <person name="Rolshausen P."/>
            <person name="Cantu D."/>
        </authorList>
    </citation>
    <scope>NUCLEOTIDE SEQUENCE [LARGE SCALE GENOMIC DNA]</scope>
    <source>
        <strain evidence="4">UCR-PA7</strain>
    </source>
</reference>
<dbReference type="AlphaFoldDB" id="R8BRN8"/>
<name>R8BRN8_PHAM7</name>
<keyword evidence="4" id="KW-1185">Reference proteome</keyword>
<dbReference type="Proteomes" id="UP000014074">
    <property type="component" value="Unassembled WGS sequence"/>
</dbReference>
<organism evidence="3 4">
    <name type="scientific">Phaeoacremonium minimum (strain UCR-PA7)</name>
    <name type="common">Esca disease fungus</name>
    <name type="synonym">Togninia minima</name>
    <dbReference type="NCBI Taxonomy" id="1286976"/>
    <lineage>
        <taxon>Eukaryota</taxon>
        <taxon>Fungi</taxon>
        <taxon>Dikarya</taxon>
        <taxon>Ascomycota</taxon>
        <taxon>Pezizomycotina</taxon>
        <taxon>Sordariomycetes</taxon>
        <taxon>Sordariomycetidae</taxon>
        <taxon>Togniniales</taxon>
        <taxon>Togniniaceae</taxon>
        <taxon>Phaeoacremonium</taxon>
    </lineage>
</organism>
<feature type="coiled-coil region" evidence="1">
    <location>
        <begin position="253"/>
        <end position="332"/>
    </location>
</feature>
<proteinExistence type="predicted"/>
<evidence type="ECO:0000256" key="1">
    <source>
        <dbReference type="SAM" id="Coils"/>
    </source>
</evidence>
<gene>
    <name evidence="3" type="ORF">UCRPA7_2539</name>
</gene>
<dbReference type="HOGENOM" id="CLU_421026_0_0_1"/>